<comment type="caution">
    <text evidence="2">The sequence shown here is derived from an EMBL/GenBank/DDBJ whole genome shotgun (WGS) entry which is preliminary data.</text>
</comment>
<gene>
    <name evidence="2" type="ORF">OFY01_08205</name>
</gene>
<evidence type="ECO:0000313" key="3">
    <source>
        <dbReference type="Proteomes" id="UP001163064"/>
    </source>
</evidence>
<accession>A0ABT3TRW4</accession>
<keyword evidence="3" id="KW-1185">Reference proteome</keyword>
<evidence type="ECO:0000313" key="2">
    <source>
        <dbReference type="EMBL" id="MCX3059747.1"/>
    </source>
</evidence>
<name>A0ABT3TRW4_9ACTN</name>
<sequence length="167" mass="16585">MTVDRWAKAVRDQVALGRLLPLGGPADGAWITEPAARAALRRAVSGVRGVRLGGLRLTLADPEEGHESGVPAPPSALPPGPLRLTADCAATADEPLPVAVDRLRAALAGAARERLGLVVPEVDLTVTELLDTAGAGEAGAEPEPADGAADRATDGATGGAAASSPAG</sequence>
<feature type="region of interest" description="Disordered" evidence="1">
    <location>
        <begin position="134"/>
        <end position="167"/>
    </location>
</feature>
<reference evidence="2" key="1">
    <citation type="submission" date="2022-10" db="EMBL/GenBank/DDBJ databases">
        <title>Streptomyces beihaiensis sp. nov., a chitin degrading actinobacterium, isolated from shrimp pond soil.</title>
        <authorList>
            <person name="Xie J."/>
            <person name="Shen N."/>
        </authorList>
    </citation>
    <scope>NUCLEOTIDE SEQUENCE</scope>
    <source>
        <strain evidence="2">GXMU-J5</strain>
    </source>
</reference>
<dbReference type="Proteomes" id="UP001163064">
    <property type="component" value="Unassembled WGS sequence"/>
</dbReference>
<proteinExistence type="predicted"/>
<evidence type="ECO:0000256" key="1">
    <source>
        <dbReference type="SAM" id="MobiDB-lite"/>
    </source>
</evidence>
<feature type="compositionally biased region" description="Pro residues" evidence="1">
    <location>
        <begin position="71"/>
        <end position="81"/>
    </location>
</feature>
<dbReference type="EMBL" id="JAPHNL010000066">
    <property type="protein sequence ID" value="MCX3059747.1"/>
    <property type="molecule type" value="Genomic_DNA"/>
</dbReference>
<feature type="region of interest" description="Disordered" evidence="1">
    <location>
        <begin position="61"/>
        <end position="83"/>
    </location>
</feature>
<dbReference type="RefSeq" id="WP_266597796.1">
    <property type="nucleotide sequence ID" value="NZ_JAPHNL010000066.1"/>
</dbReference>
<feature type="compositionally biased region" description="Low complexity" evidence="1">
    <location>
        <begin position="134"/>
        <end position="147"/>
    </location>
</feature>
<feature type="non-terminal residue" evidence="2">
    <location>
        <position position="167"/>
    </location>
</feature>
<organism evidence="2 3">
    <name type="scientific">Streptomyces beihaiensis</name>
    <dbReference type="NCBI Taxonomy" id="2984495"/>
    <lineage>
        <taxon>Bacteria</taxon>
        <taxon>Bacillati</taxon>
        <taxon>Actinomycetota</taxon>
        <taxon>Actinomycetes</taxon>
        <taxon>Kitasatosporales</taxon>
        <taxon>Streptomycetaceae</taxon>
        <taxon>Streptomyces</taxon>
    </lineage>
</organism>
<protein>
    <submittedName>
        <fullName evidence="2">Nucleopolyhedrovirus P10 family protein</fullName>
    </submittedName>
</protein>